<accession>A0AAP2XQB5</accession>
<evidence type="ECO:0000259" key="5">
    <source>
        <dbReference type="PROSITE" id="PS50931"/>
    </source>
</evidence>
<dbReference type="RefSeq" id="WP_008818886.1">
    <property type="nucleotide sequence ID" value="NZ_AP025565.1"/>
</dbReference>
<evidence type="ECO:0000256" key="4">
    <source>
        <dbReference type="ARBA" id="ARBA00023163"/>
    </source>
</evidence>
<organism evidence="6 7">
    <name type="scientific">Clostridium innocuum</name>
    <dbReference type="NCBI Taxonomy" id="1522"/>
    <lineage>
        <taxon>Bacteria</taxon>
        <taxon>Bacillati</taxon>
        <taxon>Bacillota</taxon>
        <taxon>Clostridia</taxon>
        <taxon>Eubacteriales</taxon>
        <taxon>Clostridiaceae</taxon>
        <taxon>Clostridium</taxon>
    </lineage>
</organism>
<dbReference type="PROSITE" id="PS50931">
    <property type="entry name" value="HTH_LYSR"/>
    <property type="match status" value="1"/>
</dbReference>
<dbReference type="PANTHER" id="PTHR30346:SF0">
    <property type="entry name" value="HCA OPERON TRANSCRIPTIONAL ACTIVATOR HCAR"/>
    <property type="match status" value="1"/>
</dbReference>
<evidence type="ECO:0000313" key="7">
    <source>
        <dbReference type="Proteomes" id="UP001203972"/>
    </source>
</evidence>
<evidence type="ECO:0000256" key="2">
    <source>
        <dbReference type="ARBA" id="ARBA00023015"/>
    </source>
</evidence>
<dbReference type="SUPFAM" id="SSF46785">
    <property type="entry name" value="Winged helix' DNA-binding domain"/>
    <property type="match status" value="1"/>
</dbReference>
<keyword evidence="2" id="KW-0805">Transcription regulation</keyword>
<dbReference type="Gene3D" id="1.10.10.10">
    <property type="entry name" value="Winged helix-like DNA-binding domain superfamily/Winged helix DNA-binding domain"/>
    <property type="match status" value="1"/>
</dbReference>
<dbReference type="AlphaFoldDB" id="A0AAP2XQB5"/>
<dbReference type="Pfam" id="PF00126">
    <property type="entry name" value="HTH_1"/>
    <property type="match status" value="1"/>
</dbReference>
<gene>
    <name evidence="6" type="ORF">MKC95_03160</name>
</gene>
<reference evidence="6" key="1">
    <citation type="journal article" date="2022" name="Clin. Infect. Dis.">
        <title>Association between Clostridium innocuum and antibiotic-associated diarrhea in adults and children: A cross-sectional study and comparative genomics analysis.</title>
        <authorList>
            <person name="Cherny K.E."/>
            <person name="Muscat E.B."/>
            <person name="Balaji A."/>
            <person name="Mukherjee J."/>
            <person name="Ozer E.A."/>
            <person name="Angarone M.P."/>
            <person name="Hauser A.R."/>
            <person name="Sichel J.S."/>
            <person name="Amponsah E."/>
            <person name="Kociolek L.K."/>
        </authorList>
    </citation>
    <scope>NUCLEOTIDE SEQUENCE</scope>
    <source>
        <strain evidence="6">NU1-AC-029v</strain>
    </source>
</reference>
<evidence type="ECO:0000256" key="3">
    <source>
        <dbReference type="ARBA" id="ARBA00023125"/>
    </source>
</evidence>
<proteinExistence type="inferred from homology"/>
<sequence length="40" mass="4571">MKNQQLRYFVEVVDSGSINKASEKLFVNQPSLSRSIQSLE</sequence>
<dbReference type="PANTHER" id="PTHR30346">
    <property type="entry name" value="TRANSCRIPTIONAL DUAL REGULATOR HCAR-RELATED"/>
    <property type="match status" value="1"/>
</dbReference>
<dbReference type="EMBL" id="JAKTMA010000004">
    <property type="protein sequence ID" value="MCR0231762.1"/>
    <property type="molecule type" value="Genomic_DNA"/>
</dbReference>
<evidence type="ECO:0000256" key="1">
    <source>
        <dbReference type="ARBA" id="ARBA00009437"/>
    </source>
</evidence>
<dbReference type="GO" id="GO:0003700">
    <property type="term" value="F:DNA-binding transcription factor activity"/>
    <property type="evidence" value="ECO:0007669"/>
    <property type="project" value="InterPro"/>
</dbReference>
<evidence type="ECO:0000313" key="6">
    <source>
        <dbReference type="EMBL" id="MCR0231762.1"/>
    </source>
</evidence>
<keyword evidence="4" id="KW-0804">Transcription</keyword>
<dbReference type="InterPro" id="IPR036390">
    <property type="entry name" value="WH_DNA-bd_sf"/>
</dbReference>
<keyword evidence="3" id="KW-0238">DNA-binding</keyword>
<dbReference type="InterPro" id="IPR000847">
    <property type="entry name" value="LysR_HTH_N"/>
</dbReference>
<dbReference type="InterPro" id="IPR036388">
    <property type="entry name" value="WH-like_DNA-bd_sf"/>
</dbReference>
<dbReference type="GO" id="GO:0032993">
    <property type="term" value="C:protein-DNA complex"/>
    <property type="evidence" value="ECO:0007669"/>
    <property type="project" value="TreeGrafter"/>
</dbReference>
<comment type="similarity">
    <text evidence="1">Belongs to the LysR transcriptional regulatory family.</text>
</comment>
<comment type="caution">
    <text evidence="6">The sequence shown here is derived from an EMBL/GenBank/DDBJ whole genome shotgun (WGS) entry which is preliminary data.</text>
</comment>
<dbReference type="Proteomes" id="UP001203972">
    <property type="component" value="Unassembled WGS sequence"/>
</dbReference>
<feature type="domain" description="HTH lysR-type" evidence="5">
    <location>
        <begin position="1"/>
        <end position="40"/>
    </location>
</feature>
<protein>
    <submittedName>
        <fullName evidence="6">LysR family transcriptional regulator</fullName>
    </submittedName>
</protein>
<dbReference type="GO" id="GO:0003677">
    <property type="term" value="F:DNA binding"/>
    <property type="evidence" value="ECO:0007669"/>
    <property type="project" value="UniProtKB-KW"/>
</dbReference>
<name>A0AAP2XQB5_CLOIN</name>